<keyword evidence="2" id="KW-1185">Reference proteome</keyword>
<comment type="caution">
    <text evidence="1">The sequence shown here is derived from an EMBL/GenBank/DDBJ whole genome shotgun (WGS) entry which is preliminary data.</text>
</comment>
<keyword evidence="1" id="KW-0378">Hydrolase</keyword>
<proteinExistence type="predicted"/>
<evidence type="ECO:0000313" key="2">
    <source>
        <dbReference type="Proteomes" id="UP001320706"/>
    </source>
</evidence>
<accession>A0ACC3SB70</accession>
<sequence>MSSANRGRLQNGRKRGRDSDVEMTSSPAAPPSSPPASSPPMLPQDDIEEDDVVDPEEDLIHDLDDAEEMLEDDAGIDLFGDNFDRDYRRREDDMYEATGLDEEDYEDMDLAARRQLDARLNRRDREIARQRQRPKAFLDDEEDDVVNLTRQPRRRRHRYDEEQDDMDMVEDIMTEELSAEALADVKASSLTDWVIQPAVHRTIAREFKSFLTEFVDAQGISVYGVRIRTLGEINAESLEVDWDDLSNMKPTIAYFVANAPVEVLKIFDQVALEVTLYHYPDYERIHSEIHVRINGLPVSYTLRQLRQSHLNCLIRVSGVVTRRTGVFPQLKYVKFDCTKCGITLGPFPQDANAEVKISYCQSCQSRGPFTLNSEKTVYRNYQKITLQESPGTVPAGRLPRHREVILLWDLIDSAKPGEEVEITGIYRNNYDAQLNNKNGFPVFATILEANHVVKSHDQLAGFRLTEEDERQIRALSRDPKIVDKIIGSIAPSIYGHTDIKTAVALSLFGGVSKEAQGKHAIRGDINVLLLGDPGTAKSQVLKYIEQTAHRAVFATGQGASAVGLTASVRRDPMTAEWTLEGGALVLADKGTCLIDEFDKMNDQDRTSIHEAMEQQTISISKAGIVTTLQARCAVVAAANPIGGRYNGTVPFSQNVELTEPILSRFDILCVVRDTVDPSEDERLAQFVVGSHGRAHPLGNAAENATQEDTQQESGMEVDGEAPVIQGKQGDISQELLRKYILYAREKCRPKLYQIDQDKIARLFADMRRESLATGAYPITVRHLESILRISESFAKMRLSEYCSSLDIDRAIAVAIDSFVGSQKVSCKKALARAFAKYTLARPGAVRGQRGGAGGRGVRVGA</sequence>
<keyword evidence="1" id="KW-0347">Helicase</keyword>
<keyword evidence="1" id="KW-0067">ATP-binding</keyword>
<dbReference type="Proteomes" id="UP001320706">
    <property type="component" value="Unassembled WGS sequence"/>
</dbReference>
<dbReference type="EMBL" id="JAMKPW020000022">
    <property type="protein sequence ID" value="KAK8206635.1"/>
    <property type="molecule type" value="Genomic_DNA"/>
</dbReference>
<keyword evidence="1" id="KW-0547">Nucleotide-binding</keyword>
<protein>
    <submittedName>
        <fullName evidence="1">MCM DNA helicase complex subunit</fullName>
        <ecNumber evidence="1">3.6.4.12</ecNumber>
    </submittedName>
</protein>
<organism evidence="1 2">
    <name type="scientific">Zalaria obscura</name>
    <dbReference type="NCBI Taxonomy" id="2024903"/>
    <lineage>
        <taxon>Eukaryota</taxon>
        <taxon>Fungi</taxon>
        <taxon>Dikarya</taxon>
        <taxon>Ascomycota</taxon>
        <taxon>Pezizomycotina</taxon>
        <taxon>Dothideomycetes</taxon>
        <taxon>Dothideomycetidae</taxon>
        <taxon>Dothideales</taxon>
        <taxon>Zalariaceae</taxon>
        <taxon>Zalaria</taxon>
    </lineage>
</organism>
<reference evidence="1" key="1">
    <citation type="submission" date="2024-02" db="EMBL/GenBank/DDBJ databases">
        <title>Metagenome Assembled Genome of Zalaria obscura JY119.</title>
        <authorList>
            <person name="Vighnesh L."/>
            <person name="Jagadeeshwari U."/>
            <person name="Venkata Ramana C."/>
            <person name="Sasikala C."/>
        </authorList>
    </citation>
    <scope>NUCLEOTIDE SEQUENCE</scope>
    <source>
        <strain evidence="1">JY119</strain>
    </source>
</reference>
<name>A0ACC3SB70_9PEZI</name>
<dbReference type="EC" id="3.6.4.12" evidence="1"/>
<evidence type="ECO:0000313" key="1">
    <source>
        <dbReference type="EMBL" id="KAK8206635.1"/>
    </source>
</evidence>
<gene>
    <name evidence="1" type="primary">MCM2</name>
    <name evidence="1" type="ORF">M8818_004469</name>
</gene>